<feature type="domain" description="Phospholipase/carboxylesterase/thioesterase" evidence="3">
    <location>
        <begin position="9"/>
        <end position="200"/>
    </location>
</feature>
<dbReference type="EMBL" id="JAKPBZ010000111">
    <property type="protein sequence ID" value="MCL2893256.1"/>
    <property type="molecule type" value="Genomic_DNA"/>
</dbReference>
<keyword evidence="2" id="KW-0378">Hydrolase</keyword>
<evidence type="ECO:0000256" key="1">
    <source>
        <dbReference type="ARBA" id="ARBA00006499"/>
    </source>
</evidence>
<sequence>MNQQDILVQNPAAPQRLVLLFHGVGDTPAGMAPIGRYFAAALPQALVVSIGGPFGSGYGDGRQWFSVQGVTEDNRLSRIEEAMPRFVATVRDWQRKSGVDFQHTTLVGFSQGSIMSLEALKSEPHLAGQIIAFSGRFAALPEKPFSDVAVHLIHGDADRTIAVDHARAAAQRFQQLGTAFSLDIAPGAGHGIDERMLNHALVRLRQS</sequence>
<dbReference type="InterPro" id="IPR050565">
    <property type="entry name" value="LYPA1-2/EST-like"/>
</dbReference>
<evidence type="ECO:0000313" key="4">
    <source>
        <dbReference type="EMBL" id="MCL2893256.1"/>
    </source>
</evidence>
<organism evidence="4 5">
    <name type="scientific">Brenneria tiliae</name>
    <dbReference type="NCBI Taxonomy" id="2914984"/>
    <lineage>
        <taxon>Bacteria</taxon>
        <taxon>Pseudomonadati</taxon>
        <taxon>Pseudomonadota</taxon>
        <taxon>Gammaproteobacteria</taxon>
        <taxon>Enterobacterales</taxon>
        <taxon>Pectobacteriaceae</taxon>
        <taxon>Brenneria</taxon>
    </lineage>
</organism>
<dbReference type="SUPFAM" id="SSF53474">
    <property type="entry name" value="alpha/beta-Hydrolases"/>
    <property type="match status" value="1"/>
</dbReference>
<reference evidence="4 5" key="1">
    <citation type="submission" date="2022-02" db="EMBL/GenBank/DDBJ databases">
        <title>Description of Brenneria tiliae sp. nov. isolated from symptomatic Tilia x moltkei and Tilia x europaea trees in the UK.</title>
        <authorList>
            <person name="Kile H."/>
        </authorList>
    </citation>
    <scope>NUCLEOTIDE SEQUENCE [LARGE SCALE GENOMIC DNA]</scope>
    <source>
        <strain evidence="4 5">MC1SB4.1</strain>
    </source>
</reference>
<dbReference type="Gene3D" id="3.40.50.1820">
    <property type="entry name" value="alpha/beta hydrolase"/>
    <property type="match status" value="1"/>
</dbReference>
<dbReference type="PANTHER" id="PTHR10655">
    <property type="entry name" value="LYSOPHOSPHOLIPASE-RELATED"/>
    <property type="match status" value="1"/>
</dbReference>
<dbReference type="Pfam" id="PF02230">
    <property type="entry name" value="Abhydrolase_2"/>
    <property type="match status" value="1"/>
</dbReference>
<accession>A0ABT0MTS7</accession>
<dbReference type="InterPro" id="IPR003140">
    <property type="entry name" value="PLipase/COase/thioEstase"/>
</dbReference>
<evidence type="ECO:0000259" key="3">
    <source>
        <dbReference type="Pfam" id="PF02230"/>
    </source>
</evidence>
<name>A0ABT0MTS7_9GAMM</name>
<gene>
    <name evidence="4" type="primary">ypfH</name>
    <name evidence="4" type="ORF">MFP26_11245</name>
</gene>
<dbReference type="InterPro" id="IPR029058">
    <property type="entry name" value="AB_hydrolase_fold"/>
</dbReference>
<proteinExistence type="inferred from homology"/>
<dbReference type="PANTHER" id="PTHR10655:SF17">
    <property type="entry name" value="LYSOPHOSPHOLIPASE-LIKE PROTEIN 1"/>
    <property type="match status" value="1"/>
</dbReference>
<dbReference type="RefSeq" id="WP_249244768.1">
    <property type="nucleotide sequence ID" value="NZ_JAKPBZ010000111.1"/>
</dbReference>
<protein>
    <submittedName>
        <fullName evidence="4">Esterase</fullName>
    </submittedName>
</protein>
<keyword evidence="5" id="KW-1185">Reference proteome</keyword>
<comment type="similarity">
    <text evidence="1">Belongs to the AB hydrolase superfamily. AB hydrolase 2 family.</text>
</comment>
<dbReference type="NCBIfam" id="NF008525">
    <property type="entry name" value="PRK11460.1"/>
    <property type="match status" value="1"/>
</dbReference>
<dbReference type="Proteomes" id="UP001203069">
    <property type="component" value="Unassembled WGS sequence"/>
</dbReference>
<evidence type="ECO:0000313" key="5">
    <source>
        <dbReference type="Proteomes" id="UP001203069"/>
    </source>
</evidence>
<comment type="caution">
    <text evidence="4">The sequence shown here is derived from an EMBL/GenBank/DDBJ whole genome shotgun (WGS) entry which is preliminary data.</text>
</comment>
<evidence type="ECO:0000256" key="2">
    <source>
        <dbReference type="ARBA" id="ARBA00022801"/>
    </source>
</evidence>